<proteinExistence type="predicted"/>
<dbReference type="InterPro" id="IPR018389">
    <property type="entry name" value="DctP_fam"/>
</dbReference>
<dbReference type="AlphaFoldDB" id="A0A4V2SMI3"/>
<dbReference type="EMBL" id="SLXL01000001">
    <property type="protein sequence ID" value="TCP27406.1"/>
    <property type="molecule type" value="Genomic_DNA"/>
</dbReference>
<dbReference type="Proteomes" id="UP000295733">
    <property type="component" value="Unassembled WGS sequence"/>
</dbReference>
<dbReference type="Pfam" id="PF03480">
    <property type="entry name" value="DctP"/>
    <property type="match status" value="1"/>
</dbReference>
<dbReference type="NCBIfam" id="NF037995">
    <property type="entry name" value="TRAP_S1"/>
    <property type="match status" value="1"/>
</dbReference>
<dbReference type="GO" id="GO:0042597">
    <property type="term" value="C:periplasmic space"/>
    <property type="evidence" value="ECO:0007669"/>
    <property type="project" value="UniProtKB-SubCell"/>
</dbReference>
<dbReference type="GO" id="GO:0055085">
    <property type="term" value="P:transmembrane transport"/>
    <property type="evidence" value="ECO:0007669"/>
    <property type="project" value="InterPro"/>
</dbReference>
<evidence type="ECO:0000313" key="5">
    <source>
        <dbReference type="EMBL" id="TCP27406.1"/>
    </source>
</evidence>
<accession>A0A4V2SMI3</accession>
<dbReference type="InterPro" id="IPR038404">
    <property type="entry name" value="TRAP_DctP_sf"/>
</dbReference>
<feature type="chain" id="PRO_5020735252" evidence="4">
    <location>
        <begin position="25"/>
        <end position="327"/>
    </location>
</feature>
<gene>
    <name evidence="5" type="ORF">EV656_101312</name>
</gene>
<evidence type="ECO:0000256" key="2">
    <source>
        <dbReference type="ARBA" id="ARBA00022729"/>
    </source>
</evidence>
<protein>
    <submittedName>
        <fullName evidence="5">TRAP-type C4-dicarboxylate transport system substrate-binding protein</fullName>
    </submittedName>
</protein>
<dbReference type="CDD" id="cd13602">
    <property type="entry name" value="PBP2_TRAP_BpDctp6_7"/>
    <property type="match status" value="1"/>
</dbReference>
<feature type="signal peptide" evidence="4">
    <location>
        <begin position="1"/>
        <end position="24"/>
    </location>
</feature>
<keyword evidence="3" id="KW-0574">Periplasm</keyword>
<evidence type="ECO:0000313" key="6">
    <source>
        <dbReference type="Proteomes" id="UP000295733"/>
    </source>
</evidence>
<dbReference type="PANTHER" id="PTHR33376">
    <property type="match status" value="1"/>
</dbReference>
<evidence type="ECO:0000256" key="3">
    <source>
        <dbReference type="ARBA" id="ARBA00022764"/>
    </source>
</evidence>
<comment type="caution">
    <text evidence="5">The sequence shown here is derived from an EMBL/GenBank/DDBJ whole genome shotgun (WGS) entry which is preliminary data.</text>
</comment>
<comment type="subcellular location">
    <subcellularLocation>
        <location evidence="1">Periplasm</location>
    </subcellularLocation>
</comment>
<reference evidence="5 6" key="1">
    <citation type="submission" date="2019-03" db="EMBL/GenBank/DDBJ databases">
        <title>Genomic Encyclopedia of Type Strains, Phase IV (KMG-IV): sequencing the most valuable type-strain genomes for metagenomic binning, comparative biology and taxonomic classification.</title>
        <authorList>
            <person name="Goeker M."/>
        </authorList>
    </citation>
    <scope>NUCLEOTIDE SEQUENCE [LARGE SCALE GENOMIC DNA]</scope>
    <source>
        <strain evidence="5 6">DSM 2781</strain>
    </source>
</reference>
<keyword evidence="6" id="KW-1185">Reference proteome</keyword>
<dbReference type="RefSeq" id="WP_242469007.1">
    <property type="nucleotide sequence ID" value="NZ_NRRP01000005.1"/>
</dbReference>
<dbReference type="PANTHER" id="PTHR33376:SF4">
    <property type="entry name" value="SIALIC ACID-BINDING PERIPLASMIC PROTEIN SIAP"/>
    <property type="match status" value="1"/>
</dbReference>
<sequence>MTFPMLKPLAGALVAAAFALPAQATSWDMPTPYGDSVFHTQNITQFAQDVATATDGELDITVHSAGSLFAHPEIKDAVRRGLAPIGETLMSRLANEDPIFAVDSIPFLASSYDEARALWAASRPLVEEKLAAQGLTLLFAVPWPGQSIYTKAPINSTADLQGAAFRAYNTATERLAQLMGAVPTQVETGDIPTAFATGRVAAMITSPSTGVSSQAWDFTTHYTDTQAWLPKNMVVVNTRALDALPEDQRAALMEAAATAEARGWEMSAAETASKMATLVENGMTVSEPSATLAAELAEIGETMTAEWLEAAGAEGATVVEAYSDTMQ</sequence>
<name>A0A4V2SMI3_RHOAD</name>
<evidence type="ECO:0000256" key="1">
    <source>
        <dbReference type="ARBA" id="ARBA00004418"/>
    </source>
</evidence>
<keyword evidence="2 4" id="KW-0732">Signal</keyword>
<evidence type="ECO:0000256" key="4">
    <source>
        <dbReference type="SAM" id="SignalP"/>
    </source>
</evidence>
<organism evidence="5 6">
    <name type="scientific">Rhodovulum adriaticum</name>
    <name type="common">Rhodopseudomonas adriatica</name>
    <dbReference type="NCBI Taxonomy" id="35804"/>
    <lineage>
        <taxon>Bacteria</taxon>
        <taxon>Pseudomonadati</taxon>
        <taxon>Pseudomonadota</taxon>
        <taxon>Alphaproteobacteria</taxon>
        <taxon>Rhodobacterales</taxon>
        <taxon>Paracoccaceae</taxon>
        <taxon>Rhodovulum</taxon>
    </lineage>
</organism>
<dbReference type="Gene3D" id="3.40.190.170">
    <property type="entry name" value="Bacterial extracellular solute-binding protein, family 7"/>
    <property type="match status" value="1"/>
</dbReference>